<evidence type="ECO:0000256" key="3">
    <source>
        <dbReference type="ARBA" id="ARBA00006003"/>
    </source>
</evidence>
<comment type="catalytic activity">
    <reaction evidence="20">
        <text>a ganglioside GM1 (d18:1(4E)) + CMP-N-acetyl-beta-neuraminate = a ganglioside GD1a (d18:1(4E)) + CMP + H(+)</text>
        <dbReference type="Rhea" id="RHEA:18021"/>
        <dbReference type="ChEBI" id="CHEBI:15378"/>
        <dbReference type="ChEBI" id="CHEBI:57812"/>
        <dbReference type="ChEBI" id="CHEBI:60377"/>
        <dbReference type="ChEBI" id="CHEBI:77709"/>
        <dbReference type="ChEBI" id="CHEBI:78445"/>
        <dbReference type="EC" id="2.4.3.2"/>
    </reaction>
    <physiologicalReaction direction="left-to-right" evidence="20">
        <dbReference type="Rhea" id="RHEA:18022"/>
    </physiologicalReaction>
</comment>
<dbReference type="Proteomes" id="UP000261540">
    <property type="component" value="Unplaced"/>
</dbReference>
<evidence type="ECO:0000256" key="30">
    <source>
        <dbReference type="ARBA" id="ARBA00076532"/>
    </source>
</evidence>
<organism evidence="34 35">
    <name type="scientific">Paramormyrops kingsleyae</name>
    <dbReference type="NCBI Taxonomy" id="1676925"/>
    <lineage>
        <taxon>Eukaryota</taxon>
        <taxon>Metazoa</taxon>
        <taxon>Chordata</taxon>
        <taxon>Craniata</taxon>
        <taxon>Vertebrata</taxon>
        <taxon>Euteleostomi</taxon>
        <taxon>Actinopterygii</taxon>
        <taxon>Neopterygii</taxon>
        <taxon>Teleostei</taxon>
        <taxon>Osteoglossocephala</taxon>
        <taxon>Osteoglossomorpha</taxon>
        <taxon>Osteoglossiformes</taxon>
        <taxon>Mormyridae</taxon>
        <taxon>Paramormyrops</taxon>
    </lineage>
</organism>
<dbReference type="Pfam" id="PF00777">
    <property type="entry name" value="Glyco_transf_29"/>
    <property type="match status" value="1"/>
</dbReference>
<reference evidence="34" key="1">
    <citation type="submission" date="2025-08" db="UniProtKB">
        <authorList>
            <consortium name="Ensembl"/>
        </authorList>
    </citation>
    <scope>IDENTIFICATION</scope>
</reference>
<evidence type="ECO:0000256" key="21">
    <source>
        <dbReference type="ARBA" id="ARBA00048162"/>
    </source>
</evidence>
<evidence type="ECO:0000256" key="20">
    <source>
        <dbReference type="ARBA" id="ARBA00043773"/>
    </source>
</evidence>
<evidence type="ECO:0000256" key="23">
    <source>
        <dbReference type="ARBA" id="ARBA00049726"/>
    </source>
</evidence>
<dbReference type="PANTHER" id="PTHR13713:SF95">
    <property type="entry name" value="CMP-N-ACETYLNEURAMINATE-BETA-GALACTOSAMIDE- ALPHA-2,3-SIALYLTRANSFERASE 4 ISOFORM 1"/>
    <property type="match status" value="1"/>
</dbReference>
<dbReference type="InterPro" id="IPR038578">
    <property type="entry name" value="GT29-like_sf"/>
</dbReference>
<dbReference type="GO" id="GO:0032580">
    <property type="term" value="C:Golgi cisterna membrane"/>
    <property type="evidence" value="ECO:0007669"/>
    <property type="project" value="UniProtKB-SubCell"/>
</dbReference>
<dbReference type="GO" id="GO:0003836">
    <property type="term" value="F:beta-galactoside (CMP) alpha-2,3-sialyltransferase activity"/>
    <property type="evidence" value="ECO:0007669"/>
    <property type="project" value="UniProtKB-EC"/>
</dbReference>
<feature type="transmembrane region" description="Helical" evidence="33">
    <location>
        <begin position="60"/>
        <end position="81"/>
    </location>
</feature>
<dbReference type="InterPro" id="IPR001675">
    <property type="entry name" value="Glyco_trans_29"/>
</dbReference>
<evidence type="ECO:0000256" key="2">
    <source>
        <dbReference type="ARBA" id="ARBA00004922"/>
    </source>
</evidence>
<evidence type="ECO:0000256" key="13">
    <source>
        <dbReference type="ARBA" id="ARBA00023180"/>
    </source>
</evidence>
<dbReference type="GO" id="GO:0008118">
    <property type="term" value="F:N-acetyllactosaminide alpha-2,3-sialyltransferase activity"/>
    <property type="evidence" value="ECO:0007669"/>
    <property type="project" value="UniProtKB-EC"/>
</dbReference>
<evidence type="ECO:0000256" key="10">
    <source>
        <dbReference type="ARBA" id="ARBA00023098"/>
    </source>
</evidence>
<evidence type="ECO:0000256" key="32">
    <source>
        <dbReference type="ARBA" id="ARBA00082801"/>
    </source>
</evidence>
<keyword evidence="35" id="KW-1185">Reference proteome</keyword>
<keyword evidence="11 33" id="KW-0472">Membrane</keyword>
<comment type="catalytic activity">
    <reaction evidence="25">
        <text>a beta-D-galactosyl-(1-&gt;3)-N-acetyl-beta-D-galactosaminyl derivative + CMP-N-acetyl-beta-neuraminate = an N-acetyl-alpha-neuraminyl-(2-&gt;3)-beta-D-galactosyl-(1-&gt;3)-N-acetyl-beta-D-galactosaminyl derivative + CMP + H(+)</text>
        <dbReference type="Rhea" id="RHEA:52380"/>
        <dbReference type="ChEBI" id="CHEBI:15378"/>
        <dbReference type="ChEBI" id="CHEBI:57812"/>
        <dbReference type="ChEBI" id="CHEBI:60377"/>
        <dbReference type="ChEBI" id="CHEBI:136588"/>
        <dbReference type="ChEBI" id="CHEBI:136589"/>
        <dbReference type="EC" id="2.4.3.2"/>
    </reaction>
    <physiologicalReaction direction="left-to-right" evidence="25">
        <dbReference type="Rhea" id="RHEA:52381"/>
    </physiologicalReaction>
</comment>
<comment type="catalytic activity">
    <reaction evidence="22">
        <text>a beta-D-galactosyl-(1-&gt;4)-N-acetyl-beta-D-glucosaminyl derivative + CMP-N-acetyl-beta-neuraminate = an N-acetyl-alpha-neuraminyl-(2-&gt;3)-beta-D-galactosyl-(1-&gt;4)-N-acetyl-beta-D-glucosaminyl derivative + CMP + H(+)</text>
        <dbReference type="Rhea" id="RHEA:52316"/>
        <dbReference type="ChEBI" id="CHEBI:15378"/>
        <dbReference type="ChEBI" id="CHEBI:57812"/>
        <dbReference type="ChEBI" id="CHEBI:60377"/>
        <dbReference type="ChEBI" id="CHEBI:133507"/>
        <dbReference type="ChEBI" id="CHEBI:136545"/>
        <dbReference type="EC" id="2.4.3.6"/>
    </reaction>
    <physiologicalReaction direction="left-to-right" evidence="22">
        <dbReference type="Rhea" id="RHEA:52317"/>
    </physiologicalReaction>
</comment>
<dbReference type="GO" id="GO:0047288">
    <property type="term" value="F:beta-D-galactosyl-(1-&gt;3)-N-acetyl-beta-D-galactosaminide alpha-2,3- sialyltransferase"/>
    <property type="evidence" value="ECO:0007669"/>
    <property type="project" value="UniProtKB-EC"/>
</dbReference>
<evidence type="ECO:0000256" key="25">
    <source>
        <dbReference type="ARBA" id="ARBA00051975"/>
    </source>
</evidence>
<evidence type="ECO:0000256" key="9">
    <source>
        <dbReference type="ARBA" id="ARBA00023034"/>
    </source>
</evidence>
<evidence type="ECO:0000256" key="5">
    <source>
        <dbReference type="ARBA" id="ARBA00022679"/>
    </source>
</evidence>
<evidence type="ECO:0000256" key="8">
    <source>
        <dbReference type="ARBA" id="ARBA00022989"/>
    </source>
</evidence>
<evidence type="ECO:0000256" key="22">
    <source>
        <dbReference type="ARBA" id="ARBA00049294"/>
    </source>
</evidence>
<evidence type="ECO:0000256" key="14">
    <source>
        <dbReference type="ARBA" id="ARBA00036292"/>
    </source>
</evidence>
<evidence type="ECO:0000256" key="26">
    <source>
        <dbReference type="ARBA" id="ARBA00052660"/>
    </source>
</evidence>
<comment type="similarity">
    <text evidence="3">Belongs to the glycosyltransferase 29 family.</text>
</comment>
<dbReference type="EC" id="2.4.3.6" evidence="23"/>
<sequence length="387" mass="43862">MKAQVTERVPSPCERGCARALPHASGLPLTASGTASGVKRVEDESMENFMMMSLKTAKTWTIIVLPLLLLMLSFYCCHVLFPGYGITSQTPTSDRILCDFSRRWDSLSFNVSRNRRLFLRLNNLFWNRYPSSFPLPYGVKDSEMLILKVLAIMSNYDMPESVQSLDCRTCVVVGNGFTVKNSSLGGAINKYDVVIRLNNGPVRGYEEDVGNKTTIRFFYPESASPDPSVDNEPDTVMVLVPFKKEDILWLKGILYDEKRVQKGFWKPPPQFWFGKASQIRILDPFFLRSTAKHLLDIPLSVDPKSKQNPVHPTTGILAVFVALNYCDVVHLVGFGYPKAENQDLPIHYYGKDTMKSMTDSYHNLTHEAQVLKWLEDSRAVVSLHPHR</sequence>
<keyword evidence="10" id="KW-0443">Lipid metabolism</keyword>
<evidence type="ECO:0000256" key="7">
    <source>
        <dbReference type="ARBA" id="ARBA00022968"/>
    </source>
</evidence>
<comment type="catalytic activity">
    <reaction evidence="14">
        <text>a beta-D-galactosyl-(1-&gt;3)-N-acetyl-alpha-D-galactosaminyl derivative + CMP-N-acetyl-beta-neuraminate = an N-acetyl-alpha-neuraminyl-(2-&gt;3)-beta-D-galactosyl-(1-&gt;3)-N-acetyl-alpha-D-galactosaminyl derivative + CMP + H(+)</text>
        <dbReference type="Rhea" id="RHEA:21616"/>
        <dbReference type="ChEBI" id="CHEBI:15378"/>
        <dbReference type="ChEBI" id="CHEBI:57812"/>
        <dbReference type="ChEBI" id="CHEBI:60377"/>
        <dbReference type="ChEBI" id="CHEBI:133470"/>
        <dbReference type="ChEBI" id="CHEBI:139596"/>
        <dbReference type="EC" id="2.4.3.4"/>
    </reaction>
    <physiologicalReaction direction="left-to-right" evidence="14">
        <dbReference type="Rhea" id="RHEA:21617"/>
    </physiologicalReaction>
</comment>
<name>A0A3B3RTY9_9TELE</name>
<dbReference type="InterPro" id="IPR051142">
    <property type="entry name" value="Glycosyltransferase_29"/>
</dbReference>
<evidence type="ECO:0000256" key="4">
    <source>
        <dbReference type="ARBA" id="ARBA00022676"/>
    </source>
</evidence>
<dbReference type="EC" id="2.4.3.4" evidence="17"/>
<comment type="subcellular location">
    <subcellularLocation>
        <location evidence="1">Golgi apparatus membrane</location>
        <topology evidence="1">Single-pass type II membrane protein</topology>
    </subcellularLocation>
    <subcellularLocation>
        <location evidence="15">Golgi apparatus</location>
        <location evidence="15">Golgi stack membrane</location>
    </subcellularLocation>
</comment>
<keyword evidence="4" id="KW-0328">Glycosyltransferase</keyword>
<dbReference type="EC" id="2.4.3.2" evidence="16"/>
<evidence type="ECO:0000256" key="12">
    <source>
        <dbReference type="ARBA" id="ARBA00023157"/>
    </source>
</evidence>
<dbReference type="PANTHER" id="PTHR13713">
    <property type="entry name" value="SIALYLTRANSFERASE"/>
    <property type="match status" value="1"/>
</dbReference>
<dbReference type="GO" id="GO:0000139">
    <property type="term" value="C:Golgi membrane"/>
    <property type="evidence" value="ECO:0007669"/>
    <property type="project" value="UniProtKB-SubCell"/>
</dbReference>
<comment type="pathway">
    <text evidence="2">Protein modification; protein glycosylation.</text>
</comment>
<dbReference type="Gene3D" id="3.90.1480.20">
    <property type="entry name" value="Glycosyl transferase family 29"/>
    <property type="match status" value="1"/>
</dbReference>
<keyword evidence="5" id="KW-0808">Transferase</keyword>
<evidence type="ECO:0000256" key="33">
    <source>
        <dbReference type="SAM" id="Phobius"/>
    </source>
</evidence>
<keyword evidence="8 33" id="KW-1133">Transmembrane helix</keyword>
<evidence type="ECO:0000256" key="31">
    <source>
        <dbReference type="ARBA" id="ARBA00081234"/>
    </source>
</evidence>
<keyword evidence="9" id="KW-0333">Golgi apparatus</keyword>
<evidence type="ECO:0000256" key="16">
    <source>
        <dbReference type="ARBA" id="ARBA00039106"/>
    </source>
</evidence>
<keyword evidence="12" id="KW-1015">Disulfide bond</keyword>
<evidence type="ECO:0000256" key="17">
    <source>
        <dbReference type="ARBA" id="ARBA00039107"/>
    </source>
</evidence>
<reference evidence="34" key="2">
    <citation type="submission" date="2025-09" db="UniProtKB">
        <authorList>
            <consortium name="Ensembl"/>
        </authorList>
    </citation>
    <scope>IDENTIFICATION</scope>
</reference>
<comment type="catalytic activity">
    <reaction evidence="24">
        <text>a neolactoside nLc4Cer + CMP-N-acetyl-beta-neuraminate = a neolactoside IV(3)-alpha-NeuAc-nLc4Cer + CMP + H(+)</text>
        <dbReference type="Rhea" id="RHEA:65432"/>
        <dbReference type="ChEBI" id="CHEBI:15378"/>
        <dbReference type="ChEBI" id="CHEBI:57812"/>
        <dbReference type="ChEBI" id="CHEBI:60377"/>
        <dbReference type="ChEBI" id="CHEBI:90376"/>
        <dbReference type="ChEBI" id="CHEBI:90390"/>
    </reaction>
    <physiologicalReaction direction="left-to-right" evidence="24">
        <dbReference type="Rhea" id="RHEA:65433"/>
    </physiologicalReaction>
</comment>
<comment type="catalytic activity">
    <reaction evidence="26">
        <text>a ganglioside GT1c (d18:1(4E)) + CMP-N-acetyl-beta-neuraminate = a ganglioside GQ1c (d18:1(4E)) + CMP + H(+)</text>
        <dbReference type="Rhea" id="RHEA:47588"/>
        <dbReference type="ChEBI" id="CHEBI:15378"/>
        <dbReference type="ChEBI" id="CHEBI:57812"/>
        <dbReference type="ChEBI" id="CHEBI:60377"/>
        <dbReference type="ChEBI" id="CHEBI:87789"/>
        <dbReference type="ChEBI" id="CHEBI:87791"/>
    </reaction>
    <physiologicalReaction direction="left-to-right" evidence="26">
        <dbReference type="Rhea" id="RHEA:47589"/>
    </physiologicalReaction>
</comment>
<evidence type="ECO:0000256" key="15">
    <source>
        <dbReference type="ARBA" id="ARBA00037859"/>
    </source>
</evidence>
<evidence type="ECO:0000256" key="27">
    <source>
        <dbReference type="ARBA" id="ARBA00072813"/>
    </source>
</evidence>
<dbReference type="FunFam" id="3.90.1480.20:FF:000005">
    <property type="entry name" value="ST3 beta-galactoside alpha-2,3-sialyltransferase 4"/>
    <property type="match status" value="1"/>
</dbReference>
<dbReference type="GO" id="GO:0009247">
    <property type="term" value="P:glycolipid biosynthetic process"/>
    <property type="evidence" value="ECO:0007669"/>
    <property type="project" value="TreeGrafter"/>
</dbReference>
<comment type="catalytic activity">
    <reaction evidence="19">
        <text>a ganglioside GA1 (d18:1(4E)) + CMP-N-acetyl-beta-neuraminate = a ganglioside GM1b (d18:1(4E)) + CMP + H(+)</text>
        <dbReference type="Rhea" id="RHEA:47560"/>
        <dbReference type="ChEBI" id="CHEBI:15378"/>
        <dbReference type="ChEBI" id="CHEBI:27938"/>
        <dbReference type="ChEBI" id="CHEBI:57812"/>
        <dbReference type="ChEBI" id="CHEBI:60377"/>
        <dbReference type="ChEBI" id="CHEBI:78568"/>
    </reaction>
    <physiologicalReaction direction="left-to-right" evidence="19">
        <dbReference type="Rhea" id="RHEA:47561"/>
    </physiologicalReaction>
</comment>
<comment type="catalytic activity">
    <reaction evidence="21">
        <text>a neolactoside nLc4Cer(d18:1(4E)) + CMP-N-acetyl-beta-neuraminate = a neolactoside IV(3)-alpha-NeuAc-nLc4Cer(d18:1(4E)) + CMP + H(+)</text>
        <dbReference type="Rhea" id="RHEA:18913"/>
        <dbReference type="ChEBI" id="CHEBI:15378"/>
        <dbReference type="ChEBI" id="CHEBI:17006"/>
        <dbReference type="ChEBI" id="CHEBI:57812"/>
        <dbReference type="ChEBI" id="CHEBI:58665"/>
        <dbReference type="ChEBI" id="CHEBI:60377"/>
        <dbReference type="EC" id="2.4.3.6"/>
    </reaction>
    <physiologicalReaction direction="left-to-right" evidence="21">
        <dbReference type="Rhea" id="RHEA:18914"/>
    </physiologicalReaction>
</comment>
<evidence type="ECO:0000256" key="29">
    <source>
        <dbReference type="ARBA" id="ARBA00076295"/>
    </source>
</evidence>
<dbReference type="GeneTree" id="ENSGT00940000158893"/>
<proteinExistence type="inferred from homology"/>
<dbReference type="STRING" id="1676925.ENSPKIP00000021191"/>
<evidence type="ECO:0000256" key="28">
    <source>
        <dbReference type="ARBA" id="ARBA00075868"/>
    </source>
</evidence>
<evidence type="ECO:0000313" key="35">
    <source>
        <dbReference type="Proteomes" id="UP000261540"/>
    </source>
</evidence>
<accession>A0A3B3RTY9</accession>
<keyword evidence="6 33" id="KW-0812">Transmembrane</keyword>
<evidence type="ECO:0000256" key="1">
    <source>
        <dbReference type="ARBA" id="ARBA00004323"/>
    </source>
</evidence>
<evidence type="ECO:0000256" key="18">
    <source>
        <dbReference type="ARBA" id="ARBA00042448"/>
    </source>
</evidence>
<evidence type="ECO:0000256" key="24">
    <source>
        <dbReference type="ARBA" id="ARBA00051076"/>
    </source>
</evidence>
<dbReference type="Ensembl" id="ENSPKIT00000001820.1">
    <property type="protein sequence ID" value="ENSPKIP00000021191.1"/>
    <property type="gene ID" value="ENSPKIG00000005661.1"/>
</dbReference>
<evidence type="ECO:0000256" key="6">
    <source>
        <dbReference type="ARBA" id="ARBA00022692"/>
    </source>
</evidence>
<evidence type="ECO:0000256" key="19">
    <source>
        <dbReference type="ARBA" id="ARBA00043673"/>
    </source>
</evidence>
<evidence type="ECO:0000256" key="11">
    <source>
        <dbReference type="ARBA" id="ARBA00023136"/>
    </source>
</evidence>
<keyword evidence="7" id="KW-0735">Signal-anchor</keyword>
<dbReference type="AlphaFoldDB" id="A0A3B3RTY9"/>
<keyword evidence="13" id="KW-0325">Glycoprotein</keyword>
<protein>
    <recommendedName>
        <fullName evidence="27">CMP-N-acetylneuraminate-beta-galactosamide-alpha-2,3-sialyltransferase 4</fullName>
        <ecNumber evidence="16">2.4.3.2</ecNumber>
        <ecNumber evidence="17">2.4.3.4</ecNumber>
        <ecNumber evidence="23">2.4.3.6</ecNumber>
    </recommendedName>
    <alternativeName>
        <fullName evidence="28">Alpha 2,3-sialyltransferase IV</fullName>
    </alternativeName>
    <alternativeName>
        <fullName evidence="18">Gal-beta-1,3-GalNAc-alpha-2,3-sialyltransferase</fullName>
    </alternativeName>
    <alternativeName>
        <fullName evidence="30">Gal-beta-1,4-GlcNAc-alpha-2,3-sialyltransferase</fullName>
    </alternativeName>
    <alternativeName>
        <fullName evidence="29">N-acetyllactosaminide alpha-2,3-sialyltransferase</fullName>
    </alternativeName>
    <alternativeName>
        <fullName evidence="31">ST3Gal IV</fullName>
    </alternativeName>
    <alternativeName>
        <fullName evidence="32">Sialyltransferase 4C</fullName>
    </alternativeName>
</protein>
<evidence type="ECO:0000313" key="34">
    <source>
        <dbReference type="Ensembl" id="ENSPKIP00000021191.1"/>
    </source>
</evidence>